<sequence length="97" mass="10653">MATHMEKDTRWEKSDNQLHSEETLPEVEAKQGRGGKRILTVLLATLVLAFIVWIPVEIWGNNKAEQAAPQPAAQNQITTTAPKAATETPAAVDGQHR</sequence>
<reference evidence="3 4" key="1">
    <citation type="journal article" date="2018" name="Sci. Rep.">
        <title>Rhizobium tumorigenes sp. nov., a novel plant tumorigenic bacterium isolated from cane gall tumors on thornless blackberry.</title>
        <authorList>
            <person name="Kuzmanovi N."/>
            <person name="Smalla K."/>
            <person name="Gronow S."/>
            <person name="PuBawska J."/>
        </authorList>
    </citation>
    <scope>NUCLEOTIDE SEQUENCE [LARGE SCALE GENOMIC DNA]</scope>
    <source>
        <strain evidence="3 4">CCBAU 85046</strain>
    </source>
</reference>
<dbReference type="AlphaFoldDB" id="A0A2W4CTQ8"/>
<dbReference type="OrthoDB" id="8404550at2"/>
<keyword evidence="2" id="KW-1133">Transmembrane helix</keyword>
<feature type="transmembrane region" description="Helical" evidence="2">
    <location>
        <begin position="38"/>
        <end position="56"/>
    </location>
</feature>
<name>A0A2W4CTQ8_9HYPH</name>
<evidence type="ECO:0000256" key="2">
    <source>
        <dbReference type="SAM" id="Phobius"/>
    </source>
</evidence>
<keyword evidence="2" id="KW-0472">Membrane</keyword>
<protein>
    <submittedName>
        <fullName evidence="3">Uncharacterized protein</fullName>
    </submittedName>
</protein>
<dbReference type="EMBL" id="PCDP01000005">
    <property type="protein sequence ID" value="PZM16047.1"/>
    <property type="molecule type" value="Genomic_DNA"/>
</dbReference>
<organism evidence="3 4">
    <name type="scientific">Rhizobium tubonense</name>
    <dbReference type="NCBI Taxonomy" id="484088"/>
    <lineage>
        <taxon>Bacteria</taxon>
        <taxon>Pseudomonadati</taxon>
        <taxon>Pseudomonadota</taxon>
        <taxon>Alphaproteobacteria</taxon>
        <taxon>Hyphomicrobiales</taxon>
        <taxon>Rhizobiaceae</taxon>
        <taxon>Rhizobium/Agrobacterium group</taxon>
        <taxon>Rhizobium</taxon>
    </lineage>
</organism>
<feature type="compositionally biased region" description="Basic and acidic residues" evidence="1">
    <location>
        <begin position="1"/>
        <end position="31"/>
    </location>
</feature>
<evidence type="ECO:0000313" key="4">
    <source>
        <dbReference type="Proteomes" id="UP000248925"/>
    </source>
</evidence>
<gene>
    <name evidence="3" type="ORF">CPY51_05035</name>
</gene>
<dbReference type="Proteomes" id="UP000248925">
    <property type="component" value="Unassembled WGS sequence"/>
</dbReference>
<accession>A0A2W4CTQ8</accession>
<evidence type="ECO:0000313" key="3">
    <source>
        <dbReference type="EMBL" id="PZM16047.1"/>
    </source>
</evidence>
<keyword evidence="4" id="KW-1185">Reference proteome</keyword>
<feature type="region of interest" description="Disordered" evidence="1">
    <location>
        <begin position="1"/>
        <end position="32"/>
    </location>
</feature>
<proteinExistence type="predicted"/>
<feature type="compositionally biased region" description="Low complexity" evidence="1">
    <location>
        <begin position="64"/>
        <end position="91"/>
    </location>
</feature>
<comment type="caution">
    <text evidence="3">The sequence shown here is derived from an EMBL/GenBank/DDBJ whole genome shotgun (WGS) entry which is preliminary data.</text>
</comment>
<evidence type="ECO:0000256" key="1">
    <source>
        <dbReference type="SAM" id="MobiDB-lite"/>
    </source>
</evidence>
<keyword evidence="2" id="KW-0812">Transmembrane</keyword>
<dbReference type="RefSeq" id="WP_111158994.1">
    <property type="nucleotide sequence ID" value="NZ_PCDP01000005.1"/>
</dbReference>
<feature type="region of interest" description="Disordered" evidence="1">
    <location>
        <begin position="64"/>
        <end position="97"/>
    </location>
</feature>